<dbReference type="InterPro" id="IPR036514">
    <property type="entry name" value="SGNH_hydro_sf"/>
</dbReference>
<accession>A0A9D2Q586</accession>
<reference evidence="4" key="1">
    <citation type="journal article" date="2021" name="PeerJ">
        <title>Extensive microbial diversity within the chicken gut microbiome revealed by metagenomics and culture.</title>
        <authorList>
            <person name="Gilroy R."/>
            <person name="Ravi A."/>
            <person name="Getino M."/>
            <person name="Pursley I."/>
            <person name="Horton D.L."/>
            <person name="Alikhan N.F."/>
            <person name="Baker D."/>
            <person name="Gharbi K."/>
            <person name="Hall N."/>
            <person name="Watson M."/>
            <person name="Adriaenssens E.M."/>
            <person name="Foster-Nyarko E."/>
            <person name="Jarju S."/>
            <person name="Secka A."/>
            <person name="Antonio M."/>
            <person name="Oren A."/>
            <person name="Chaudhuri R.R."/>
            <person name="La Ragione R."/>
            <person name="Hildebrand F."/>
            <person name="Pallen M.J."/>
        </authorList>
    </citation>
    <scope>NUCLEOTIDE SEQUENCE</scope>
    <source>
        <strain evidence="4">5933</strain>
    </source>
</reference>
<evidence type="ECO:0000259" key="3">
    <source>
        <dbReference type="Pfam" id="PF13472"/>
    </source>
</evidence>
<evidence type="ECO:0000256" key="1">
    <source>
        <dbReference type="SAM" id="MobiDB-lite"/>
    </source>
</evidence>
<gene>
    <name evidence="4" type="ORF">H9698_07620</name>
</gene>
<feature type="transmembrane region" description="Helical" evidence="2">
    <location>
        <begin position="29"/>
        <end position="51"/>
    </location>
</feature>
<feature type="compositionally biased region" description="Polar residues" evidence="1">
    <location>
        <begin position="519"/>
        <end position="528"/>
    </location>
</feature>
<reference evidence="4" key="2">
    <citation type="submission" date="2021-04" db="EMBL/GenBank/DDBJ databases">
        <authorList>
            <person name="Gilroy R."/>
        </authorList>
    </citation>
    <scope>NUCLEOTIDE SEQUENCE</scope>
    <source>
        <strain evidence="4">5933</strain>
    </source>
</reference>
<evidence type="ECO:0000256" key="2">
    <source>
        <dbReference type="SAM" id="Phobius"/>
    </source>
</evidence>
<sequence length="546" mass="59304">MKKESFLDTITDALCNFWIRVQNKSKLDIAILIVGILLAITVVAILTFSILQVLTGSSVSDKNGMDIIAAAPEADEVPDSGYDQTAAVIDKEVFDGTVLIEGEDAGQEYLDETLFIGDSNTVRMSTLGYVTEENSLAAVSMGIQHVLSSNCMNFQGYGYVSVPKAVELMQPKRITITYGTNNAYSSADTFIEWYKDAIDTIRESWDYADIIINAVPPVSKTRSYPQITMKTIDEFNLKLAELAKEEDCYFLNSSEALKGSDGYAAAGYMERDGIHLSQEGMDALMEYVRTHPLETEDRRPTPLKDVPKHIQTPDTFFNPPAPSSVQTSTSAASSEAVCTNHQWGVTDTMTGVQVCQICGATRQDPSWTAHTHTWGTTDQTTGQRVCSSCGAVETDPNWQPQHTHTWGTTDQTTGQRVCSSCGAVETDPSWQPQHTHTWGPTDPNTGMQTCTGGCGATQQDPNWQPPHTHTWGPTDPNTGMQTCTGGCGATQQDPNWQPPHTHTWGPTDPNTGMQTCTGGCGATQQDPNWQPPVTNPAPSTSVPPAA</sequence>
<dbReference type="InterPro" id="IPR013830">
    <property type="entry name" value="SGNH_hydro"/>
</dbReference>
<evidence type="ECO:0000313" key="5">
    <source>
        <dbReference type="Proteomes" id="UP000823918"/>
    </source>
</evidence>
<organism evidence="4 5">
    <name type="scientific">Candidatus Ruthenibacterium merdavium</name>
    <dbReference type="NCBI Taxonomy" id="2838752"/>
    <lineage>
        <taxon>Bacteria</taxon>
        <taxon>Bacillati</taxon>
        <taxon>Bacillota</taxon>
        <taxon>Clostridia</taxon>
        <taxon>Eubacteriales</taxon>
        <taxon>Oscillospiraceae</taxon>
        <taxon>Ruthenibacterium</taxon>
    </lineage>
</organism>
<keyword evidence="2" id="KW-1133">Transmembrane helix</keyword>
<keyword evidence="2" id="KW-0812">Transmembrane</keyword>
<feature type="domain" description="SGNH hydrolase-type esterase" evidence="3">
    <location>
        <begin position="115"/>
        <end position="282"/>
    </location>
</feature>
<keyword evidence="2" id="KW-0472">Membrane</keyword>
<dbReference type="AlphaFoldDB" id="A0A9D2Q586"/>
<protein>
    <recommendedName>
        <fullName evidence="3">SGNH hydrolase-type esterase domain-containing protein</fullName>
    </recommendedName>
</protein>
<dbReference type="EMBL" id="DWWA01000037">
    <property type="protein sequence ID" value="HJC72646.1"/>
    <property type="molecule type" value="Genomic_DNA"/>
</dbReference>
<dbReference type="Pfam" id="PF13472">
    <property type="entry name" value="Lipase_GDSL_2"/>
    <property type="match status" value="1"/>
</dbReference>
<proteinExistence type="predicted"/>
<comment type="caution">
    <text evidence="4">The sequence shown here is derived from an EMBL/GenBank/DDBJ whole genome shotgun (WGS) entry which is preliminary data.</text>
</comment>
<dbReference type="SUPFAM" id="SSF52266">
    <property type="entry name" value="SGNH hydrolase"/>
    <property type="match status" value="1"/>
</dbReference>
<name>A0A9D2Q586_9FIRM</name>
<feature type="compositionally biased region" description="Polar residues" evidence="1">
    <location>
        <begin position="536"/>
        <end position="546"/>
    </location>
</feature>
<dbReference type="Proteomes" id="UP000823918">
    <property type="component" value="Unassembled WGS sequence"/>
</dbReference>
<evidence type="ECO:0000313" key="4">
    <source>
        <dbReference type="EMBL" id="HJC72646.1"/>
    </source>
</evidence>
<feature type="region of interest" description="Disordered" evidence="1">
    <location>
        <begin position="519"/>
        <end position="546"/>
    </location>
</feature>
<dbReference type="Gene3D" id="3.40.50.1110">
    <property type="entry name" value="SGNH hydrolase"/>
    <property type="match status" value="1"/>
</dbReference>